<accession>A0ABT5Z218</accession>
<sequence length="593" mass="67391">MQSAETVLGVLRDRGRRGLPCDELYRQMSNPQLYLLAYGRIYANHGAMTPGVTKETVDGMSQRKIGRIIDAMRHERYRFRPARRVNIPKKNGATRPLGLPTWSDKLVGEVVRLLLEAYYEPTFSDHSHGFRPRKGCHTALREVAHTWTGTSWFVEGDIADCFGSLDHQVLLSILGEKIHDNRFLRLVRNMLTAGYVEDWRWGATLSGAPQGGVASPVLSNIYLHKLDEFVEEVLTPEYTRGERRARNPEYLAVANTLARARRRGDRAESRRLRQRMHSPPSSDPDDPGFRRLRYVRYADDHLLGFTGPKVEAEEIKQRLATFLREELKLELSEKKTLITHARTQAALFLGYEITTQQNSSKVTRGRRVVNGQIALRVPLDVIKAKCSPYLAHGKPAKQPALMNSSDHAIVATFGTVYRGIIQYYLLAGDVYRLHRLRWVMETSMLKTLAGKHRSTVSKMAAKYKTTFETPSGPRIAFEAHIERKNRKPLVARFGGIPLQRQRAAELADREPVRVDYPQKELIARLLADSCEICGSKGNVQVHHVRALADLAHAGWQPSDWARVVLHRRRKTVVACDTCHDRIHSEQPAKSLTQ</sequence>
<dbReference type="PROSITE" id="PS50878">
    <property type="entry name" value="RT_POL"/>
    <property type="match status" value="1"/>
</dbReference>
<dbReference type="RefSeq" id="WP_275816046.1">
    <property type="nucleotide sequence ID" value="NZ_BAAANM010000022.1"/>
</dbReference>
<dbReference type="GO" id="GO:0003964">
    <property type="term" value="F:RNA-directed DNA polymerase activity"/>
    <property type="evidence" value="ECO:0007669"/>
    <property type="project" value="UniProtKB-KW"/>
</dbReference>
<comment type="caution">
    <text evidence="3">The sequence shown here is derived from an EMBL/GenBank/DDBJ whole genome shotgun (WGS) entry which is preliminary data.</text>
</comment>
<dbReference type="EMBL" id="JARHTQ010000011">
    <property type="protein sequence ID" value="MDF2257739.1"/>
    <property type="molecule type" value="Genomic_DNA"/>
</dbReference>
<dbReference type="InterPro" id="IPR024937">
    <property type="entry name" value="Domain_X"/>
</dbReference>
<dbReference type="InterPro" id="IPR043502">
    <property type="entry name" value="DNA/RNA_pol_sf"/>
</dbReference>
<dbReference type="InterPro" id="IPR000477">
    <property type="entry name" value="RT_dom"/>
</dbReference>
<evidence type="ECO:0000313" key="3">
    <source>
        <dbReference type="EMBL" id="MDF2257739.1"/>
    </source>
</evidence>
<dbReference type="Proteomes" id="UP001220022">
    <property type="component" value="Unassembled WGS sequence"/>
</dbReference>
<dbReference type="PANTHER" id="PTHR34047">
    <property type="entry name" value="NUCLEAR INTRON MATURASE 1, MITOCHONDRIAL-RELATED"/>
    <property type="match status" value="1"/>
</dbReference>
<feature type="region of interest" description="Disordered" evidence="1">
    <location>
        <begin position="261"/>
        <end position="289"/>
    </location>
</feature>
<feature type="domain" description="Reverse transcriptase" evidence="2">
    <location>
        <begin position="68"/>
        <end position="353"/>
    </location>
</feature>
<dbReference type="Pfam" id="PF00078">
    <property type="entry name" value="RVT_1"/>
    <property type="match status" value="1"/>
</dbReference>
<evidence type="ECO:0000259" key="2">
    <source>
        <dbReference type="PROSITE" id="PS50878"/>
    </source>
</evidence>
<dbReference type="CDD" id="cd01651">
    <property type="entry name" value="RT_G2_intron"/>
    <property type="match status" value="1"/>
</dbReference>
<keyword evidence="3" id="KW-0695">RNA-directed DNA polymerase</keyword>
<name>A0ABT5Z218_9ACTN</name>
<dbReference type="Pfam" id="PF01348">
    <property type="entry name" value="Intron_maturas2"/>
    <property type="match status" value="1"/>
</dbReference>
<proteinExistence type="predicted"/>
<dbReference type="Pfam" id="PF21368">
    <property type="entry name" value="AI2M-like_HNH"/>
    <property type="match status" value="1"/>
</dbReference>
<protein>
    <submittedName>
        <fullName evidence="3">Reverse transcriptase domain-containing protein</fullName>
    </submittedName>
</protein>
<keyword evidence="3" id="KW-0548">Nucleotidyltransferase</keyword>
<reference evidence="3 4" key="1">
    <citation type="submission" date="2023-03" db="EMBL/GenBank/DDBJ databases">
        <title>Draft genome sequence of type strain Streptomyces ferralitis JCM 14344.</title>
        <authorList>
            <person name="Klaysubun C."/>
            <person name="Duangmal K."/>
        </authorList>
    </citation>
    <scope>NUCLEOTIDE SEQUENCE [LARGE SCALE GENOMIC DNA]</scope>
    <source>
        <strain evidence="3 4">JCM 14344</strain>
    </source>
</reference>
<dbReference type="SUPFAM" id="SSF56672">
    <property type="entry name" value="DNA/RNA polymerases"/>
    <property type="match status" value="1"/>
</dbReference>
<evidence type="ECO:0000256" key="1">
    <source>
        <dbReference type="SAM" id="MobiDB-lite"/>
    </source>
</evidence>
<keyword evidence="3" id="KW-0808">Transferase</keyword>
<dbReference type="InterPro" id="IPR049030">
    <property type="entry name" value="AI2M-like_HNH"/>
</dbReference>
<gene>
    <name evidence="3" type="ORF">P2L57_19070</name>
</gene>
<keyword evidence="4" id="KW-1185">Reference proteome</keyword>
<dbReference type="InterPro" id="IPR051083">
    <property type="entry name" value="GrpII_Intron_Splice-Mob/Def"/>
</dbReference>
<evidence type="ECO:0000313" key="4">
    <source>
        <dbReference type="Proteomes" id="UP001220022"/>
    </source>
</evidence>
<organism evidence="3 4">
    <name type="scientific">Streptantibioticus ferralitis</name>
    <dbReference type="NCBI Taxonomy" id="236510"/>
    <lineage>
        <taxon>Bacteria</taxon>
        <taxon>Bacillati</taxon>
        <taxon>Actinomycetota</taxon>
        <taxon>Actinomycetes</taxon>
        <taxon>Kitasatosporales</taxon>
        <taxon>Streptomycetaceae</taxon>
        <taxon>Streptantibioticus</taxon>
    </lineage>
</organism>
<dbReference type="PANTHER" id="PTHR34047:SF8">
    <property type="entry name" value="PROTEIN YKFC"/>
    <property type="match status" value="1"/>
</dbReference>